<dbReference type="GO" id="GO:0043190">
    <property type="term" value="C:ATP-binding cassette (ABC) transporter complex"/>
    <property type="evidence" value="ECO:0007669"/>
    <property type="project" value="InterPro"/>
</dbReference>
<protein>
    <submittedName>
        <fullName evidence="2">Phospholipid/cholesterol/gamma-HCH transport system permease protein</fullName>
    </submittedName>
</protein>
<dbReference type="InterPro" id="IPR030802">
    <property type="entry name" value="Permease_MalE"/>
</dbReference>
<keyword evidence="1" id="KW-1133">Transmembrane helix</keyword>
<evidence type="ECO:0000256" key="1">
    <source>
        <dbReference type="SAM" id="Phobius"/>
    </source>
</evidence>
<dbReference type="Pfam" id="PF02405">
    <property type="entry name" value="MlaE"/>
    <property type="match status" value="1"/>
</dbReference>
<sequence length="244" mass="26123">MLFYHLGKYVLLMKASLKRPEKWSFYWKEIIREMVSIGVGSVGIISIISIFMGAVTTVQTAFQLVSNLIPLSVIGQITRDNSILELSPTIGALVLAGKTGSNIASQIGTMRVTEQIDALEVMGVNSPGYLILPKIIAGITMIPMLVIVSVFLSILGGMIAGNLSGAVTQSEYITGLQADFKTILLTAGMVKAIVYAFIITSVSSYQGFYTEGGALEVGESSTRAVVVSCILILFADYIIAQLLL</sequence>
<dbReference type="Proteomes" id="UP000315971">
    <property type="component" value="Unassembled WGS sequence"/>
</dbReference>
<dbReference type="GO" id="GO:0005548">
    <property type="term" value="F:phospholipid transporter activity"/>
    <property type="evidence" value="ECO:0007669"/>
    <property type="project" value="TreeGrafter"/>
</dbReference>
<keyword evidence="1" id="KW-0812">Transmembrane</keyword>
<feature type="transmembrane region" description="Helical" evidence="1">
    <location>
        <begin position="224"/>
        <end position="243"/>
    </location>
</feature>
<name>A0A521AC64_9SPHI</name>
<feature type="transmembrane region" description="Helical" evidence="1">
    <location>
        <begin position="135"/>
        <end position="161"/>
    </location>
</feature>
<gene>
    <name evidence="2" type="ORF">SAMN06265350_10148</name>
</gene>
<dbReference type="OrthoDB" id="9810518at2"/>
<dbReference type="PANTHER" id="PTHR30188:SF4">
    <property type="entry name" value="PROTEIN TRIGALACTOSYLDIACYLGLYCEROL 1, CHLOROPLASTIC"/>
    <property type="match status" value="1"/>
</dbReference>
<dbReference type="AlphaFoldDB" id="A0A521AC64"/>
<evidence type="ECO:0000313" key="3">
    <source>
        <dbReference type="Proteomes" id="UP000315971"/>
    </source>
</evidence>
<feature type="transmembrane region" description="Helical" evidence="1">
    <location>
        <begin position="34"/>
        <end position="55"/>
    </location>
</feature>
<proteinExistence type="predicted"/>
<keyword evidence="1" id="KW-0472">Membrane</keyword>
<dbReference type="PANTHER" id="PTHR30188">
    <property type="entry name" value="ABC TRANSPORTER PERMEASE PROTEIN-RELATED"/>
    <property type="match status" value="1"/>
</dbReference>
<feature type="transmembrane region" description="Helical" evidence="1">
    <location>
        <begin position="182"/>
        <end position="204"/>
    </location>
</feature>
<accession>A0A521AC64</accession>
<evidence type="ECO:0000313" key="2">
    <source>
        <dbReference type="EMBL" id="SMO32399.1"/>
    </source>
</evidence>
<reference evidence="2 3" key="1">
    <citation type="submission" date="2017-05" db="EMBL/GenBank/DDBJ databases">
        <authorList>
            <person name="Varghese N."/>
            <person name="Submissions S."/>
        </authorList>
    </citation>
    <scope>NUCLEOTIDE SEQUENCE [LARGE SCALE GENOMIC DNA]</scope>
    <source>
        <strain evidence="2 3">DSM 21342</strain>
    </source>
</reference>
<keyword evidence="3" id="KW-1185">Reference proteome</keyword>
<dbReference type="EMBL" id="FXSZ01000001">
    <property type="protein sequence ID" value="SMO32399.1"/>
    <property type="molecule type" value="Genomic_DNA"/>
</dbReference>
<organism evidence="2 3">
    <name type="scientific">Solitalea koreensis</name>
    <dbReference type="NCBI Taxonomy" id="543615"/>
    <lineage>
        <taxon>Bacteria</taxon>
        <taxon>Pseudomonadati</taxon>
        <taxon>Bacteroidota</taxon>
        <taxon>Sphingobacteriia</taxon>
        <taxon>Sphingobacteriales</taxon>
        <taxon>Sphingobacteriaceae</taxon>
        <taxon>Solitalea</taxon>
    </lineage>
</organism>
<dbReference type="RefSeq" id="WP_142600475.1">
    <property type="nucleotide sequence ID" value="NZ_FXSZ01000001.1"/>
</dbReference>